<evidence type="ECO:0000256" key="3">
    <source>
        <dbReference type="ARBA" id="ARBA00023125"/>
    </source>
</evidence>
<sequence length="317" mass="35610">MVGIKDIAKEAHVSISTVSYALNGSSKVTEETRARIVKIADDLNYIPNRAGRNLRKKETNIIGVYLATYGGTFYGDLLEGIMATAKENNYDMIVCSGGRSHLFLPERMIDGAIILDAGFSDNELIDYADRGHKIVVMDRKIEHENIRRILVDNRLGAETAIEALLEKPVSLVYLITGPPDSFDSRERLEAAIEKLTENDQSYEVIEGDFSEASGKKIGRMIHEKWTETVAVFSFNDEMAIGMYNYFKDTELKIGKDIRMIGFDNLLVSNYLEPRLASIAYSKHKWGSLAAQSLIDLIKEEPVENKVLKTVLVKNQSY</sequence>
<dbReference type="PROSITE" id="PS50932">
    <property type="entry name" value="HTH_LACI_2"/>
    <property type="match status" value="1"/>
</dbReference>
<dbReference type="PANTHER" id="PTHR30146">
    <property type="entry name" value="LACI-RELATED TRANSCRIPTIONAL REPRESSOR"/>
    <property type="match status" value="1"/>
</dbReference>
<dbReference type="RefSeq" id="WP_034548847.1">
    <property type="nucleotide sequence ID" value="NZ_FSRN01000001.1"/>
</dbReference>
<evidence type="ECO:0000313" key="6">
    <source>
        <dbReference type="EMBL" id="SIO18218.1"/>
    </source>
</evidence>
<dbReference type="STRING" id="28230.SAMN05878443_1809"/>
<evidence type="ECO:0000256" key="2">
    <source>
        <dbReference type="ARBA" id="ARBA00023015"/>
    </source>
</evidence>
<dbReference type="PROSITE" id="PS00356">
    <property type="entry name" value="HTH_LACI_1"/>
    <property type="match status" value="1"/>
</dbReference>
<organism evidence="6 7">
    <name type="scientific">Carnobacterium alterfunditum</name>
    <dbReference type="NCBI Taxonomy" id="28230"/>
    <lineage>
        <taxon>Bacteria</taxon>
        <taxon>Bacillati</taxon>
        <taxon>Bacillota</taxon>
        <taxon>Bacilli</taxon>
        <taxon>Lactobacillales</taxon>
        <taxon>Carnobacteriaceae</taxon>
        <taxon>Carnobacterium</taxon>
    </lineage>
</organism>
<dbReference type="AlphaFoldDB" id="A0A1N6HEF1"/>
<dbReference type="InterPro" id="IPR046335">
    <property type="entry name" value="LacI/GalR-like_sensor"/>
</dbReference>
<proteinExistence type="predicted"/>
<evidence type="ECO:0000313" key="7">
    <source>
        <dbReference type="Proteomes" id="UP000184758"/>
    </source>
</evidence>
<dbReference type="eggNOG" id="COG1609">
    <property type="taxonomic scope" value="Bacteria"/>
</dbReference>
<keyword evidence="4" id="KW-0804">Transcription</keyword>
<dbReference type="GO" id="GO:0003700">
    <property type="term" value="F:DNA-binding transcription factor activity"/>
    <property type="evidence" value="ECO:0007669"/>
    <property type="project" value="TreeGrafter"/>
</dbReference>
<dbReference type="PANTHER" id="PTHR30146:SF148">
    <property type="entry name" value="HTH-TYPE TRANSCRIPTIONAL REPRESSOR PURR-RELATED"/>
    <property type="match status" value="1"/>
</dbReference>
<dbReference type="SMART" id="SM00354">
    <property type="entry name" value="HTH_LACI"/>
    <property type="match status" value="1"/>
</dbReference>
<name>A0A1N6HEF1_9LACT</name>
<dbReference type="InterPro" id="IPR028082">
    <property type="entry name" value="Peripla_BP_I"/>
</dbReference>
<protein>
    <submittedName>
        <fullName evidence="6">Transcriptional regulator, LacI family</fullName>
    </submittedName>
</protein>
<keyword evidence="2" id="KW-0805">Transcription regulation</keyword>
<dbReference type="SUPFAM" id="SSF53822">
    <property type="entry name" value="Periplasmic binding protein-like I"/>
    <property type="match status" value="1"/>
</dbReference>
<dbReference type="Pfam" id="PF13377">
    <property type="entry name" value="Peripla_BP_3"/>
    <property type="match status" value="1"/>
</dbReference>
<dbReference type="OrthoDB" id="9788209at2"/>
<gene>
    <name evidence="6" type="ORF">SAMN05878443_1809</name>
</gene>
<feature type="domain" description="HTH lacI-type" evidence="5">
    <location>
        <begin position="2"/>
        <end position="56"/>
    </location>
</feature>
<dbReference type="Gene3D" id="1.10.260.40">
    <property type="entry name" value="lambda repressor-like DNA-binding domains"/>
    <property type="match status" value="1"/>
</dbReference>
<dbReference type="SUPFAM" id="SSF47413">
    <property type="entry name" value="lambda repressor-like DNA-binding domains"/>
    <property type="match status" value="1"/>
</dbReference>
<dbReference type="Gene3D" id="3.40.50.2300">
    <property type="match status" value="2"/>
</dbReference>
<dbReference type="InterPro" id="IPR010982">
    <property type="entry name" value="Lambda_DNA-bd_dom_sf"/>
</dbReference>
<keyword evidence="7" id="KW-1185">Reference proteome</keyword>
<keyword evidence="1" id="KW-0678">Repressor</keyword>
<dbReference type="Proteomes" id="UP000184758">
    <property type="component" value="Unassembled WGS sequence"/>
</dbReference>
<evidence type="ECO:0000256" key="1">
    <source>
        <dbReference type="ARBA" id="ARBA00022491"/>
    </source>
</evidence>
<evidence type="ECO:0000256" key="4">
    <source>
        <dbReference type="ARBA" id="ARBA00023163"/>
    </source>
</evidence>
<evidence type="ECO:0000259" key="5">
    <source>
        <dbReference type="PROSITE" id="PS50932"/>
    </source>
</evidence>
<dbReference type="Pfam" id="PF00356">
    <property type="entry name" value="LacI"/>
    <property type="match status" value="1"/>
</dbReference>
<keyword evidence="3" id="KW-0238">DNA-binding</keyword>
<dbReference type="CDD" id="cd01392">
    <property type="entry name" value="HTH_LacI"/>
    <property type="match status" value="1"/>
</dbReference>
<reference evidence="7" key="1">
    <citation type="submission" date="2016-11" db="EMBL/GenBank/DDBJ databases">
        <authorList>
            <person name="Varghese N."/>
            <person name="Submissions S."/>
        </authorList>
    </citation>
    <scope>NUCLEOTIDE SEQUENCE [LARGE SCALE GENOMIC DNA]</scope>
    <source>
        <strain evidence="7">313</strain>
    </source>
</reference>
<accession>A0A1N6HEF1</accession>
<dbReference type="InterPro" id="IPR000843">
    <property type="entry name" value="HTH_LacI"/>
</dbReference>
<dbReference type="GO" id="GO:0000976">
    <property type="term" value="F:transcription cis-regulatory region binding"/>
    <property type="evidence" value="ECO:0007669"/>
    <property type="project" value="TreeGrafter"/>
</dbReference>
<dbReference type="EMBL" id="FSRN01000001">
    <property type="protein sequence ID" value="SIO18218.1"/>
    <property type="molecule type" value="Genomic_DNA"/>
</dbReference>
<dbReference type="CDD" id="cd06267">
    <property type="entry name" value="PBP1_LacI_sugar_binding-like"/>
    <property type="match status" value="1"/>
</dbReference>